<dbReference type="EMBL" id="LAZR01054690">
    <property type="protein sequence ID" value="KKK78003.1"/>
    <property type="molecule type" value="Genomic_DNA"/>
</dbReference>
<dbReference type="Gene3D" id="3.30.1490.70">
    <property type="match status" value="1"/>
</dbReference>
<sequence>MIGGICEAEEKLNLKQPNRSGIEKGNKIFLKDILKEFDDFKIKEPIAWIVGGLSNHGHTKGDIDILINLPPEEADTTISKVLIFRIQRSLPEKYWKRIHWLYNDGAGPFTSNVPLFSLDAIKTTLQRQEMAAATSITPLKFFKQLKGKSGRFKKEIFSLKSLQEVIPEEAYPVEINQKYDGMRVQIHKADNKVKIWSE</sequence>
<comment type="caution">
    <text evidence="1">The sequence shown here is derived from an EMBL/GenBank/DDBJ whole genome shotgun (WGS) entry which is preliminary data.</text>
</comment>
<reference evidence="1" key="1">
    <citation type="journal article" date="2015" name="Nature">
        <title>Complex archaea that bridge the gap between prokaryotes and eukaryotes.</title>
        <authorList>
            <person name="Spang A."/>
            <person name="Saw J.H."/>
            <person name="Jorgensen S.L."/>
            <person name="Zaremba-Niedzwiedzka K."/>
            <person name="Martijn J."/>
            <person name="Lind A.E."/>
            <person name="van Eijk R."/>
            <person name="Schleper C."/>
            <person name="Guy L."/>
            <person name="Ettema T.J."/>
        </authorList>
    </citation>
    <scope>NUCLEOTIDE SEQUENCE</scope>
</reference>
<evidence type="ECO:0000313" key="1">
    <source>
        <dbReference type="EMBL" id="KKK78003.1"/>
    </source>
</evidence>
<dbReference type="AlphaFoldDB" id="A0A0F8Y9G1"/>
<name>A0A0F8Y9G1_9ZZZZ</name>
<gene>
    <name evidence="1" type="ORF">LCGC14_2847940</name>
</gene>
<evidence type="ECO:0008006" key="2">
    <source>
        <dbReference type="Google" id="ProtNLM"/>
    </source>
</evidence>
<proteinExistence type="predicted"/>
<accession>A0A0F8Y9G1</accession>
<organism evidence="1">
    <name type="scientific">marine sediment metagenome</name>
    <dbReference type="NCBI Taxonomy" id="412755"/>
    <lineage>
        <taxon>unclassified sequences</taxon>
        <taxon>metagenomes</taxon>
        <taxon>ecological metagenomes</taxon>
    </lineage>
</organism>
<dbReference type="Gene3D" id="3.30.470.30">
    <property type="entry name" value="DNA ligase/mRNA capping enzyme"/>
    <property type="match status" value="1"/>
</dbReference>
<protein>
    <recommendedName>
        <fullName evidence="2">ATP-dependent DNA ligase family profile domain-containing protein</fullName>
    </recommendedName>
</protein>
<feature type="non-terminal residue" evidence="1">
    <location>
        <position position="198"/>
    </location>
</feature>